<dbReference type="Proteomes" id="UP000523007">
    <property type="component" value="Unassembled WGS sequence"/>
</dbReference>
<reference evidence="1 2" key="1">
    <citation type="submission" date="2020-08" db="EMBL/GenBank/DDBJ databases">
        <title>Sequencing the genomes of 1000 actinobacteria strains.</title>
        <authorList>
            <person name="Klenk H.-P."/>
        </authorList>
    </citation>
    <scope>NUCLEOTIDE SEQUENCE [LARGE SCALE GENOMIC DNA]</scope>
    <source>
        <strain evidence="1 2">DSM 102030</strain>
    </source>
</reference>
<evidence type="ECO:0000313" key="2">
    <source>
        <dbReference type="Proteomes" id="UP000523007"/>
    </source>
</evidence>
<protein>
    <submittedName>
        <fullName evidence="1">Putative Fe-S protein YdhL (DUF1289 family)</fullName>
    </submittedName>
</protein>
<gene>
    <name evidence="1" type="ORF">F4561_006405</name>
</gene>
<sequence length="34" mass="3928">MSERVDWAAMTDDEFIALIQQLMEPSADDPDEEE</sequence>
<comment type="caution">
    <text evidence="1">The sequence shown here is derived from an EMBL/GenBank/DDBJ whole genome shotgun (WGS) entry which is preliminary data.</text>
</comment>
<proteinExistence type="predicted"/>
<evidence type="ECO:0000313" key="1">
    <source>
        <dbReference type="EMBL" id="MBB4935511.1"/>
    </source>
</evidence>
<dbReference type="AlphaFoldDB" id="A0A7W7RP23"/>
<organism evidence="1 2">
    <name type="scientific">Lipingzhangella halophila</name>
    <dbReference type="NCBI Taxonomy" id="1783352"/>
    <lineage>
        <taxon>Bacteria</taxon>
        <taxon>Bacillati</taxon>
        <taxon>Actinomycetota</taxon>
        <taxon>Actinomycetes</taxon>
        <taxon>Streptosporangiales</taxon>
        <taxon>Nocardiopsidaceae</taxon>
        <taxon>Lipingzhangella</taxon>
    </lineage>
</organism>
<keyword evidence="2" id="KW-1185">Reference proteome</keyword>
<name>A0A7W7RP23_9ACTN</name>
<dbReference type="EMBL" id="JACHJT010000002">
    <property type="protein sequence ID" value="MBB4935511.1"/>
    <property type="molecule type" value="Genomic_DNA"/>
</dbReference>
<accession>A0A7W7RP23</accession>